<name>A0AAD7BAB7_9AGAR</name>
<organism evidence="2 3">
    <name type="scientific">Roridomyces roridus</name>
    <dbReference type="NCBI Taxonomy" id="1738132"/>
    <lineage>
        <taxon>Eukaryota</taxon>
        <taxon>Fungi</taxon>
        <taxon>Dikarya</taxon>
        <taxon>Basidiomycota</taxon>
        <taxon>Agaricomycotina</taxon>
        <taxon>Agaricomycetes</taxon>
        <taxon>Agaricomycetidae</taxon>
        <taxon>Agaricales</taxon>
        <taxon>Marasmiineae</taxon>
        <taxon>Mycenaceae</taxon>
        <taxon>Roridomyces</taxon>
    </lineage>
</organism>
<protein>
    <submittedName>
        <fullName evidence="2">Uncharacterized protein</fullName>
    </submittedName>
</protein>
<gene>
    <name evidence="2" type="ORF">FB45DRAFT_1035671</name>
</gene>
<reference evidence="2" key="1">
    <citation type="submission" date="2023-03" db="EMBL/GenBank/DDBJ databases">
        <title>Massive genome expansion in bonnet fungi (Mycena s.s.) driven by repeated elements and novel gene families across ecological guilds.</title>
        <authorList>
            <consortium name="Lawrence Berkeley National Laboratory"/>
            <person name="Harder C.B."/>
            <person name="Miyauchi S."/>
            <person name="Viragh M."/>
            <person name="Kuo A."/>
            <person name="Thoen E."/>
            <person name="Andreopoulos B."/>
            <person name="Lu D."/>
            <person name="Skrede I."/>
            <person name="Drula E."/>
            <person name="Henrissat B."/>
            <person name="Morin E."/>
            <person name="Kohler A."/>
            <person name="Barry K."/>
            <person name="LaButti K."/>
            <person name="Morin E."/>
            <person name="Salamov A."/>
            <person name="Lipzen A."/>
            <person name="Mereny Z."/>
            <person name="Hegedus B."/>
            <person name="Baldrian P."/>
            <person name="Stursova M."/>
            <person name="Weitz H."/>
            <person name="Taylor A."/>
            <person name="Grigoriev I.V."/>
            <person name="Nagy L.G."/>
            <person name="Martin F."/>
            <person name="Kauserud H."/>
        </authorList>
    </citation>
    <scope>NUCLEOTIDE SEQUENCE</scope>
    <source>
        <strain evidence="2">9284</strain>
    </source>
</reference>
<evidence type="ECO:0000256" key="1">
    <source>
        <dbReference type="SAM" id="MobiDB-lite"/>
    </source>
</evidence>
<feature type="compositionally biased region" description="Gly residues" evidence="1">
    <location>
        <begin position="8"/>
        <end position="27"/>
    </location>
</feature>
<dbReference type="AlphaFoldDB" id="A0AAD7BAB7"/>
<keyword evidence="3" id="KW-1185">Reference proteome</keyword>
<evidence type="ECO:0000313" key="2">
    <source>
        <dbReference type="EMBL" id="KAJ7614869.1"/>
    </source>
</evidence>
<dbReference type="EMBL" id="JARKIF010000025">
    <property type="protein sequence ID" value="KAJ7614869.1"/>
    <property type="molecule type" value="Genomic_DNA"/>
</dbReference>
<comment type="caution">
    <text evidence="2">The sequence shown here is derived from an EMBL/GenBank/DDBJ whole genome shotgun (WGS) entry which is preliminary data.</text>
</comment>
<evidence type="ECO:0000313" key="3">
    <source>
        <dbReference type="Proteomes" id="UP001221142"/>
    </source>
</evidence>
<accession>A0AAD7BAB7</accession>
<proteinExistence type="predicted"/>
<feature type="region of interest" description="Disordered" evidence="1">
    <location>
        <begin position="1"/>
        <end position="35"/>
    </location>
</feature>
<dbReference type="Proteomes" id="UP001221142">
    <property type="component" value="Unassembled WGS sequence"/>
</dbReference>
<sequence length="165" mass="16828">MDLISVAGGTGGEGGKGGKIGGNGGRGAAPQVDPELAAQKGISLDSVVGGTGGAGGQGGIQDGAAGVSEVVSINEPLLSPEETALLPDMSLDKFCQKYALDDATYSRLFAAGCANVADVASKFELHLRRHGLRTDNLDKLREVLQELIEEAEVEEQSSSQSQVSS</sequence>